<dbReference type="Gene3D" id="2.60.120.590">
    <property type="entry name" value="Alpha-ketoglutarate-dependent dioxygenase AlkB-like"/>
    <property type="match status" value="1"/>
</dbReference>
<dbReference type="AlphaFoldDB" id="A0A813KT39"/>
<feature type="region of interest" description="Disordered" evidence="1">
    <location>
        <begin position="203"/>
        <end position="244"/>
    </location>
</feature>
<keyword evidence="6" id="KW-1185">Reference proteome</keyword>
<sequence length="540" mass="61172">MADKAGTHGSRFAVLKEASTEERLKKDKKDKDKKSKKEKSQDPDQDCAEEADKKDRKSKKDKTKDKDRDTVAEDDTESHRALRKERKKKDAEAFHTIIVTRLSRAFERYNEKDCEDAAQWLGIDLDPAALLLPTSSNESQAKLWPRMLKHMASAVDEDLVPCPRLVELWDLGMRLLDDAVHCEEGVRLQSALESKFEQDDSFREEVRSREASKKQPAVKQPPAVQEPTLAEQPLELFGRPPTGSGHCKMPETVLYDEGRRCFSFRWPGLLRGDASRYFFEELCSIAPWVELARDNGVVKRSTCWYVRAGCSCTYTYSSERVGMPSAEESEDSRFLDLMEELTEEVFKAARPDWLEEDWPNSANLNLYSDGQQAVGWHADDESLFLGREHDCLIVSLSLGATREFWLAPQRGTIGGPPRPDTGAINWMHLEDGDLMTMEGLCQKHYVHCVPSKRKSGPRVNVTWRWIREHKRHCPLGEGVTGRSFGRKRRSKGEGKGKKGDGKGEKGDGKGNAEERESRKGYPSLSTGKGKGEANHLRTID</sequence>
<dbReference type="InterPro" id="IPR005123">
    <property type="entry name" value="Oxoglu/Fe-dep_dioxygenase_dom"/>
</dbReference>
<feature type="compositionally biased region" description="Basic and acidic residues" evidence="1">
    <location>
        <begin position="62"/>
        <end position="71"/>
    </location>
</feature>
<dbReference type="PANTHER" id="PTHR31212">
    <property type="entry name" value="ALPHA-KETOGLUTARATE-DEPENDENT DIOXYGENASE ALKB HOMOLOG 3"/>
    <property type="match status" value="1"/>
</dbReference>
<dbReference type="GO" id="GO:0051213">
    <property type="term" value="F:dioxygenase activity"/>
    <property type="evidence" value="ECO:0007669"/>
    <property type="project" value="InterPro"/>
</dbReference>
<dbReference type="OrthoDB" id="445341at2759"/>
<gene>
    <name evidence="3" type="ORF">PGLA1383_LOCUS33415</name>
    <name evidence="4" type="ORF">PGLA2088_LOCUS36655</name>
</gene>
<feature type="region of interest" description="Disordered" evidence="1">
    <location>
        <begin position="476"/>
        <end position="540"/>
    </location>
</feature>
<dbReference type="SUPFAM" id="SSF51197">
    <property type="entry name" value="Clavaminate synthase-like"/>
    <property type="match status" value="1"/>
</dbReference>
<organism evidence="4 5">
    <name type="scientific">Polarella glacialis</name>
    <name type="common">Dinoflagellate</name>
    <dbReference type="NCBI Taxonomy" id="89957"/>
    <lineage>
        <taxon>Eukaryota</taxon>
        <taxon>Sar</taxon>
        <taxon>Alveolata</taxon>
        <taxon>Dinophyceae</taxon>
        <taxon>Suessiales</taxon>
        <taxon>Suessiaceae</taxon>
        <taxon>Polarella</taxon>
    </lineage>
</organism>
<evidence type="ECO:0000313" key="3">
    <source>
        <dbReference type="EMBL" id="CAE8615704.1"/>
    </source>
</evidence>
<dbReference type="Proteomes" id="UP000654075">
    <property type="component" value="Unassembled WGS sequence"/>
</dbReference>
<name>A0A813KT39_POLGL</name>
<feature type="domain" description="Fe2OG dioxygenase" evidence="2">
    <location>
        <begin position="358"/>
        <end position="467"/>
    </location>
</feature>
<feature type="compositionally biased region" description="Basic and acidic residues" evidence="1">
    <location>
        <begin position="203"/>
        <end position="213"/>
    </location>
</feature>
<feature type="compositionally biased region" description="Basic and acidic residues" evidence="1">
    <location>
        <begin position="18"/>
        <end position="42"/>
    </location>
</feature>
<dbReference type="InterPro" id="IPR037151">
    <property type="entry name" value="AlkB-like_sf"/>
</dbReference>
<feature type="compositionally biased region" description="Basic and acidic residues" evidence="1">
    <location>
        <begin position="491"/>
        <end position="519"/>
    </location>
</feature>
<feature type="region of interest" description="Disordered" evidence="1">
    <location>
        <begin position="1"/>
        <end position="87"/>
    </location>
</feature>
<evidence type="ECO:0000256" key="1">
    <source>
        <dbReference type="SAM" id="MobiDB-lite"/>
    </source>
</evidence>
<accession>A0A813KT39</accession>
<dbReference type="PANTHER" id="PTHR31212:SF4">
    <property type="entry name" value="ALPHA-KETOGLUTARATE-DEPENDENT DIOXYGENASE ALKB HOMOLOG 3"/>
    <property type="match status" value="1"/>
</dbReference>
<evidence type="ECO:0000313" key="5">
    <source>
        <dbReference type="Proteomes" id="UP000626109"/>
    </source>
</evidence>
<feature type="compositionally biased region" description="Basic and acidic residues" evidence="1">
    <location>
        <begin position="529"/>
        <end position="540"/>
    </location>
</feature>
<evidence type="ECO:0000313" key="4">
    <source>
        <dbReference type="EMBL" id="CAE8711754.1"/>
    </source>
</evidence>
<evidence type="ECO:0000259" key="2">
    <source>
        <dbReference type="PROSITE" id="PS51471"/>
    </source>
</evidence>
<protein>
    <recommendedName>
        <fullName evidence="2">Fe2OG dioxygenase domain-containing protein</fullName>
    </recommendedName>
</protein>
<comment type="caution">
    <text evidence="4">The sequence shown here is derived from an EMBL/GenBank/DDBJ whole genome shotgun (WGS) entry which is preliminary data.</text>
</comment>
<proteinExistence type="predicted"/>
<dbReference type="EMBL" id="CAJNNW010032209">
    <property type="protein sequence ID" value="CAE8711754.1"/>
    <property type="molecule type" value="Genomic_DNA"/>
</dbReference>
<evidence type="ECO:0000313" key="6">
    <source>
        <dbReference type="Proteomes" id="UP000654075"/>
    </source>
</evidence>
<dbReference type="GO" id="GO:0006307">
    <property type="term" value="P:DNA alkylation repair"/>
    <property type="evidence" value="ECO:0007669"/>
    <property type="project" value="InterPro"/>
</dbReference>
<dbReference type="InterPro" id="IPR032854">
    <property type="entry name" value="ALKBH3"/>
</dbReference>
<dbReference type="EMBL" id="CAJNNV010025692">
    <property type="protein sequence ID" value="CAE8615704.1"/>
    <property type="molecule type" value="Genomic_DNA"/>
</dbReference>
<dbReference type="Pfam" id="PF13532">
    <property type="entry name" value="2OG-FeII_Oxy_2"/>
    <property type="match status" value="1"/>
</dbReference>
<dbReference type="PROSITE" id="PS51471">
    <property type="entry name" value="FE2OG_OXY"/>
    <property type="match status" value="1"/>
</dbReference>
<dbReference type="Proteomes" id="UP000626109">
    <property type="component" value="Unassembled WGS sequence"/>
</dbReference>
<reference evidence="4" key="1">
    <citation type="submission" date="2021-02" db="EMBL/GenBank/DDBJ databases">
        <authorList>
            <person name="Dougan E. K."/>
            <person name="Rhodes N."/>
            <person name="Thang M."/>
            <person name="Chan C."/>
        </authorList>
    </citation>
    <scope>NUCLEOTIDE SEQUENCE</scope>
</reference>
<dbReference type="InterPro" id="IPR027450">
    <property type="entry name" value="AlkB-like"/>
</dbReference>